<organism evidence="2">
    <name type="scientific">Opuntia streptacantha</name>
    <name type="common">Prickly pear cactus</name>
    <name type="synonym">Opuntia cardona</name>
    <dbReference type="NCBI Taxonomy" id="393608"/>
    <lineage>
        <taxon>Eukaryota</taxon>
        <taxon>Viridiplantae</taxon>
        <taxon>Streptophyta</taxon>
        <taxon>Embryophyta</taxon>
        <taxon>Tracheophyta</taxon>
        <taxon>Spermatophyta</taxon>
        <taxon>Magnoliopsida</taxon>
        <taxon>eudicotyledons</taxon>
        <taxon>Gunneridae</taxon>
        <taxon>Pentapetalae</taxon>
        <taxon>Caryophyllales</taxon>
        <taxon>Cactineae</taxon>
        <taxon>Cactaceae</taxon>
        <taxon>Opuntioideae</taxon>
        <taxon>Opuntia</taxon>
    </lineage>
</organism>
<sequence length="226" mass="24223">MATITASLERSLQNCSLNQTTTTTTRTRRAGGGGGNAGGGGGGGRSSSSDSPHHHPHHQSLIHSNASSSDDNSAFVDLNSHLSLPYHWEQCLDLKTGEIYYINWSNGMKAKEDPRTTSAVGDSYYSEEEGENESNGYDSEGSSTESSPSSSTSTRESFRSIKKKLMAPASHALYDDDEGPGLSSKSILVVAGCKTCLMYYMVPKHVEDCPKCSGQLLHFPANHKPS</sequence>
<dbReference type="SUPFAM" id="SSF51045">
    <property type="entry name" value="WW domain"/>
    <property type="match status" value="1"/>
</dbReference>
<dbReference type="Gene3D" id="2.20.70.10">
    <property type="match status" value="1"/>
</dbReference>
<feature type="compositionally biased region" description="Low complexity" evidence="1">
    <location>
        <begin position="61"/>
        <end position="71"/>
    </location>
</feature>
<protein>
    <recommendedName>
        <fullName evidence="3">WW domain-containing protein</fullName>
    </recommendedName>
</protein>
<dbReference type="InterPro" id="IPR036020">
    <property type="entry name" value="WW_dom_sf"/>
</dbReference>
<proteinExistence type="predicted"/>
<evidence type="ECO:0000313" key="2">
    <source>
        <dbReference type="EMBL" id="MBA4617260.1"/>
    </source>
</evidence>
<name>A0A7C9CGA1_OPUST</name>
<feature type="region of interest" description="Disordered" evidence="1">
    <location>
        <begin position="15"/>
        <end position="71"/>
    </location>
</feature>
<reference evidence="2" key="1">
    <citation type="journal article" date="2013" name="J. Plant Res.">
        <title>Effect of fungi and light on seed germination of three Opuntia species from semiarid lands of central Mexico.</title>
        <authorList>
            <person name="Delgado-Sanchez P."/>
            <person name="Jimenez-Bremont J.F."/>
            <person name="Guerrero-Gonzalez Mde L."/>
            <person name="Flores J."/>
        </authorList>
    </citation>
    <scope>NUCLEOTIDE SEQUENCE</scope>
    <source>
        <tissue evidence="2">Cladode</tissue>
    </source>
</reference>
<reference evidence="2" key="2">
    <citation type="submission" date="2020-07" db="EMBL/GenBank/DDBJ databases">
        <authorList>
            <person name="Vera ALvarez R."/>
            <person name="Arias-Moreno D.M."/>
            <person name="Jimenez-Jacinto V."/>
            <person name="Jimenez-Bremont J.F."/>
            <person name="Swaminathan K."/>
            <person name="Moose S.P."/>
            <person name="Guerrero-Gonzalez M.L."/>
            <person name="Marino-Ramirez L."/>
            <person name="Landsman D."/>
            <person name="Rodriguez-Kessler M."/>
            <person name="Delgado-Sanchez P."/>
        </authorList>
    </citation>
    <scope>NUCLEOTIDE SEQUENCE</scope>
    <source>
        <tissue evidence="2">Cladode</tissue>
    </source>
</reference>
<feature type="compositionally biased region" description="Low complexity" evidence="1">
    <location>
        <begin position="133"/>
        <end position="155"/>
    </location>
</feature>
<dbReference type="EMBL" id="GISG01015506">
    <property type="protein sequence ID" value="MBA4617260.1"/>
    <property type="molecule type" value="Transcribed_RNA"/>
</dbReference>
<dbReference type="InterPro" id="IPR051105">
    <property type="entry name" value="WWC/KIBRA_Hippo_Reg"/>
</dbReference>
<dbReference type="PANTHER" id="PTHR14791">
    <property type="entry name" value="BOMB/KIRA PROTEINS"/>
    <property type="match status" value="1"/>
</dbReference>
<evidence type="ECO:0008006" key="3">
    <source>
        <dbReference type="Google" id="ProtNLM"/>
    </source>
</evidence>
<feature type="compositionally biased region" description="Gly residues" evidence="1">
    <location>
        <begin position="30"/>
        <end position="45"/>
    </location>
</feature>
<feature type="region of interest" description="Disordered" evidence="1">
    <location>
        <begin position="111"/>
        <end position="158"/>
    </location>
</feature>
<accession>A0A7C9CGA1</accession>
<evidence type="ECO:0000256" key="1">
    <source>
        <dbReference type="SAM" id="MobiDB-lite"/>
    </source>
</evidence>
<dbReference type="AlphaFoldDB" id="A0A7C9CGA1"/>
<dbReference type="PANTHER" id="PTHR14791:SF29">
    <property type="entry name" value="PROTEIN KIBRA"/>
    <property type="match status" value="1"/>
</dbReference>